<evidence type="ECO:0000313" key="3">
    <source>
        <dbReference type="Proteomes" id="UP000250275"/>
    </source>
</evidence>
<evidence type="ECO:0000256" key="1">
    <source>
        <dbReference type="SAM" id="MobiDB-lite"/>
    </source>
</evidence>
<dbReference type="AlphaFoldDB" id="A0A310S9P0"/>
<keyword evidence="3" id="KW-1185">Reference proteome</keyword>
<organism evidence="2 3">
    <name type="scientific">Eufriesea mexicana</name>
    <dbReference type="NCBI Taxonomy" id="516756"/>
    <lineage>
        <taxon>Eukaryota</taxon>
        <taxon>Metazoa</taxon>
        <taxon>Ecdysozoa</taxon>
        <taxon>Arthropoda</taxon>
        <taxon>Hexapoda</taxon>
        <taxon>Insecta</taxon>
        <taxon>Pterygota</taxon>
        <taxon>Neoptera</taxon>
        <taxon>Endopterygota</taxon>
        <taxon>Hymenoptera</taxon>
        <taxon>Apocrita</taxon>
        <taxon>Aculeata</taxon>
        <taxon>Apoidea</taxon>
        <taxon>Anthophila</taxon>
        <taxon>Apidae</taxon>
        <taxon>Eufriesea</taxon>
    </lineage>
</organism>
<accession>A0A310S9P0</accession>
<feature type="region of interest" description="Disordered" evidence="1">
    <location>
        <begin position="1"/>
        <end position="65"/>
    </location>
</feature>
<reference evidence="2 3" key="1">
    <citation type="submission" date="2015-07" db="EMBL/GenBank/DDBJ databases">
        <title>The genome of Eufriesea mexicana.</title>
        <authorList>
            <person name="Pan H."/>
            <person name="Kapheim K."/>
        </authorList>
    </citation>
    <scope>NUCLEOTIDE SEQUENCE [LARGE SCALE GENOMIC DNA]</scope>
    <source>
        <strain evidence="2">0111107269</strain>
        <tissue evidence="2">Whole body</tissue>
    </source>
</reference>
<name>A0A310S9P0_9HYME</name>
<protein>
    <submittedName>
        <fullName evidence="2">Uncharacterized protein</fullName>
    </submittedName>
</protein>
<evidence type="ECO:0000313" key="2">
    <source>
        <dbReference type="EMBL" id="OAD46870.1"/>
    </source>
</evidence>
<gene>
    <name evidence="2" type="ORF">WN48_00007</name>
</gene>
<dbReference type="Proteomes" id="UP000250275">
    <property type="component" value="Unassembled WGS sequence"/>
</dbReference>
<dbReference type="EMBL" id="KQ947258">
    <property type="protein sequence ID" value="OAD46870.1"/>
    <property type="molecule type" value="Genomic_DNA"/>
</dbReference>
<feature type="compositionally biased region" description="Polar residues" evidence="1">
    <location>
        <begin position="9"/>
        <end position="20"/>
    </location>
</feature>
<proteinExistence type="predicted"/>
<sequence>MTMFGTLVQRLTSPVTSPTSPRRRFKSPSRWEVQSDPEDDPAAPVRKSRAKHLLDKRKSKSRARALNVHSEQVQMCNSGWHDAAFPPLRGTKSLGRLDGMKEVSLFIDGRVFSAPRSSCLNFRSGSGVSLRNEKLSKAAATAKFHRRVSSFSRSPSKFEFAKGIRDRGV</sequence>
<feature type="compositionally biased region" description="Basic residues" evidence="1">
    <location>
        <begin position="46"/>
        <end position="63"/>
    </location>
</feature>